<dbReference type="Proteomes" id="UP000031202">
    <property type="component" value="Unassembled WGS sequence"/>
</dbReference>
<dbReference type="InterPro" id="IPR006015">
    <property type="entry name" value="Universal_stress_UspA"/>
</dbReference>
<dbReference type="InterPro" id="IPR006016">
    <property type="entry name" value="UspA"/>
</dbReference>
<dbReference type="Gene3D" id="3.40.50.620">
    <property type="entry name" value="HUPs"/>
    <property type="match status" value="2"/>
</dbReference>
<dbReference type="InterPro" id="IPR014729">
    <property type="entry name" value="Rossmann-like_a/b/a_fold"/>
</dbReference>
<comment type="caution">
    <text evidence="3">The sequence shown here is derived from an EMBL/GenBank/DDBJ whole genome shotgun (WGS) entry which is preliminary data.</text>
</comment>
<evidence type="ECO:0000259" key="2">
    <source>
        <dbReference type="Pfam" id="PF00582"/>
    </source>
</evidence>
<organism evidence="3 4">
    <name type="scientific">Microbacterium hominis</name>
    <dbReference type="NCBI Taxonomy" id="162426"/>
    <lineage>
        <taxon>Bacteria</taxon>
        <taxon>Bacillati</taxon>
        <taxon>Actinomycetota</taxon>
        <taxon>Actinomycetes</taxon>
        <taxon>Micrococcales</taxon>
        <taxon>Microbacteriaceae</taxon>
        <taxon>Microbacterium</taxon>
    </lineage>
</organism>
<feature type="domain" description="UspA" evidence="2">
    <location>
        <begin position="1"/>
        <end position="137"/>
    </location>
</feature>
<reference evidence="3 4" key="1">
    <citation type="submission" date="2014-12" db="EMBL/GenBank/DDBJ databases">
        <title>Genome sequencing of Microbacterium hominis TPW29.</title>
        <authorList>
            <person name="Tan P.W."/>
            <person name="Chan K.-G."/>
        </authorList>
    </citation>
    <scope>NUCLEOTIDE SEQUENCE [LARGE SCALE GENOMIC DNA]</scope>
    <source>
        <strain evidence="3 4">TPW29</strain>
    </source>
</reference>
<proteinExistence type="inferred from homology"/>
<dbReference type="AlphaFoldDB" id="A0A0B4CDP3"/>
<protein>
    <submittedName>
        <fullName evidence="3">Universal stress protein UspA</fullName>
    </submittedName>
</protein>
<dbReference type="Pfam" id="PF00582">
    <property type="entry name" value="Usp"/>
    <property type="match status" value="2"/>
</dbReference>
<accession>A0A0B4CDP3</accession>
<evidence type="ECO:0000256" key="1">
    <source>
        <dbReference type="ARBA" id="ARBA00008791"/>
    </source>
</evidence>
<dbReference type="SUPFAM" id="SSF52402">
    <property type="entry name" value="Adenine nucleotide alpha hydrolases-like"/>
    <property type="match status" value="2"/>
</dbReference>
<gene>
    <name evidence="3" type="ORF">RM52_03895</name>
</gene>
<dbReference type="PRINTS" id="PR01438">
    <property type="entry name" value="UNVRSLSTRESS"/>
</dbReference>
<dbReference type="PANTHER" id="PTHR46268:SF6">
    <property type="entry name" value="UNIVERSAL STRESS PROTEIN UP12"/>
    <property type="match status" value="1"/>
</dbReference>
<sequence length="283" mass="29293">MVEKIVVAVTGAPVSERAVRWALQRAQATPPGTQGIELMSVIGGALGAVGEAELIAQAVADTETVLERLAAPVRDAGITVMTRVETGNPVSRLIDASVNASLLVLGSDYRGPGDGPARGAHGIRIVAGAACPVVVVPDTALVGRRGVVVGVDGSPVSEHALRFAAREADRLGEPLTAVSVWTPIEAPRNGLAVYPEMYLSNMQAATEEMQAVALAGLAVDFPDLVVERVVERGYPSRAIASRGLTARLVVVGTHGRGTLARFLLGSISQEVLSHLPAVTAVVR</sequence>
<dbReference type="CDD" id="cd00293">
    <property type="entry name" value="USP-like"/>
    <property type="match status" value="1"/>
</dbReference>
<evidence type="ECO:0000313" key="3">
    <source>
        <dbReference type="EMBL" id="KIC59354.1"/>
    </source>
</evidence>
<name>A0A0B4CDP3_9MICO</name>
<comment type="similarity">
    <text evidence="1">Belongs to the universal stress protein A family.</text>
</comment>
<dbReference type="RefSeq" id="WP_039413230.1">
    <property type="nucleotide sequence ID" value="NZ_JWSZ01000004.1"/>
</dbReference>
<dbReference type="EMBL" id="JWSZ01000004">
    <property type="protein sequence ID" value="KIC59354.1"/>
    <property type="molecule type" value="Genomic_DNA"/>
</dbReference>
<feature type="domain" description="UspA" evidence="2">
    <location>
        <begin position="146"/>
        <end position="283"/>
    </location>
</feature>
<evidence type="ECO:0000313" key="4">
    <source>
        <dbReference type="Proteomes" id="UP000031202"/>
    </source>
</evidence>
<dbReference type="PANTHER" id="PTHR46268">
    <property type="entry name" value="STRESS RESPONSE PROTEIN NHAX"/>
    <property type="match status" value="1"/>
</dbReference>